<dbReference type="RefSeq" id="WP_290334660.1">
    <property type="nucleotide sequence ID" value="NZ_JAUFQY010000001.1"/>
</dbReference>
<organism evidence="3 4">
    <name type="scientific">Vibrio artabrorum</name>
    <dbReference type="NCBI Taxonomy" id="446374"/>
    <lineage>
        <taxon>Bacteria</taxon>
        <taxon>Pseudomonadati</taxon>
        <taxon>Pseudomonadota</taxon>
        <taxon>Gammaproteobacteria</taxon>
        <taxon>Vibrionales</taxon>
        <taxon>Vibrionaceae</taxon>
        <taxon>Vibrio</taxon>
    </lineage>
</organism>
<protein>
    <submittedName>
        <fullName evidence="3">DsbA family protein</fullName>
    </submittedName>
</protein>
<evidence type="ECO:0000256" key="1">
    <source>
        <dbReference type="SAM" id="SignalP"/>
    </source>
</evidence>
<dbReference type="Gene3D" id="3.40.30.10">
    <property type="entry name" value="Glutaredoxin"/>
    <property type="match status" value="1"/>
</dbReference>
<dbReference type="PROSITE" id="PS51352">
    <property type="entry name" value="THIOREDOXIN_2"/>
    <property type="match status" value="1"/>
</dbReference>
<dbReference type="Proteomes" id="UP001223712">
    <property type="component" value="Unassembled WGS sequence"/>
</dbReference>
<dbReference type="InterPro" id="IPR012336">
    <property type="entry name" value="Thioredoxin-like_fold"/>
</dbReference>
<dbReference type="PANTHER" id="PTHR35272:SF3">
    <property type="entry name" value="THIOL:DISULFIDE INTERCHANGE PROTEIN DSBC"/>
    <property type="match status" value="1"/>
</dbReference>
<proteinExistence type="predicted"/>
<evidence type="ECO:0000259" key="2">
    <source>
        <dbReference type="PROSITE" id="PS51352"/>
    </source>
</evidence>
<sequence>MKFITKSIITKCILVTLAFSPVTYAMTKQEKLAEITQMLEQNEGIIDSVHDSLAAYIDQQSSFDKTLAESHDFIYNNPHHPWYGSEHPKLTIVNMTDYSCPWCKKLDPVLRKIADHFPNDIKVISIYVPLKERDSAVNSATFGINVWNNDKAKYKAVEEMLISKPGIHNLRSIMKVANKNKVADDVSSNSEISIEVAENYNLFTKLGVQGTPAMLIDGTLLPGYLPYEKLYPIIKAKLDEKVNRINSQELIFYYSR</sequence>
<dbReference type="EMBL" id="JAUFQY010000001">
    <property type="protein sequence ID" value="MDN3699918.1"/>
    <property type="molecule type" value="Genomic_DNA"/>
</dbReference>
<dbReference type="SUPFAM" id="SSF52833">
    <property type="entry name" value="Thioredoxin-like"/>
    <property type="match status" value="1"/>
</dbReference>
<dbReference type="PANTHER" id="PTHR35272">
    <property type="entry name" value="THIOL:DISULFIDE INTERCHANGE PROTEIN DSBC-RELATED"/>
    <property type="match status" value="1"/>
</dbReference>
<evidence type="ECO:0000313" key="3">
    <source>
        <dbReference type="EMBL" id="MDN3699918.1"/>
    </source>
</evidence>
<keyword evidence="1" id="KW-0732">Signal</keyword>
<dbReference type="Pfam" id="PF13462">
    <property type="entry name" value="Thioredoxin_4"/>
    <property type="match status" value="1"/>
</dbReference>
<dbReference type="InterPro" id="IPR036249">
    <property type="entry name" value="Thioredoxin-like_sf"/>
</dbReference>
<feature type="signal peptide" evidence="1">
    <location>
        <begin position="1"/>
        <end position="25"/>
    </location>
</feature>
<accession>A0ABT8CEL8</accession>
<dbReference type="InterPro" id="IPR051470">
    <property type="entry name" value="Thiol:disulfide_interchange"/>
</dbReference>
<feature type="domain" description="Thioredoxin" evidence="2">
    <location>
        <begin position="54"/>
        <end position="239"/>
    </location>
</feature>
<name>A0ABT8CEL8_9VIBR</name>
<comment type="caution">
    <text evidence="3">The sequence shown here is derived from an EMBL/GenBank/DDBJ whole genome shotgun (WGS) entry which is preliminary data.</text>
</comment>
<reference evidence="4" key="1">
    <citation type="journal article" date="2019" name="Int. J. Syst. Evol. Microbiol.">
        <title>The Global Catalogue of Microorganisms (GCM) 10K type strain sequencing project: providing services to taxonomists for standard genome sequencing and annotation.</title>
        <authorList>
            <consortium name="The Broad Institute Genomics Platform"/>
            <consortium name="The Broad Institute Genome Sequencing Center for Infectious Disease"/>
            <person name="Wu L."/>
            <person name="Ma J."/>
        </authorList>
    </citation>
    <scope>NUCLEOTIDE SEQUENCE [LARGE SCALE GENOMIC DNA]</scope>
    <source>
        <strain evidence="4">CECT 7226</strain>
    </source>
</reference>
<keyword evidence="4" id="KW-1185">Reference proteome</keyword>
<evidence type="ECO:0000313" key="4">
    <source>
        <dbReference type="Proteomes" id="UP001223712"/>
    </source>
</evidence>
<dbReference type="InterPro" id="IPR013766">
    <property type="entry name" value="Thioredoxin_domain"/>
</dbReference>
<feature type="chain" id="PRO_5046351943" evidence="1">
    <location>
        <begin position="26"/>
        <end position="256"/>
    </location>
</feature>
<gene>
    <name evidence="3" type="ORF">QWY96_01455</name>
</gene>
<dbReference type="CDD" id="cd03023">
    <property type="entry name" value="DsbA_Com1_like"/>
    <property type="match status" value="1"/>
</dbReference>